<dbReference type="Proteomes" id="UP000054166">
    <property type="component" value="Unassembled WGS sequence"/>
</dbReference>
<dbReference type="Pfam" id="PF04912">
    <property type="entry name" value="Dynamitin"/>
    <property type="match status" value="1"/>
</dbReference>
<evidence type="ECO:0000256" key="4">
    <source>
        <dbReference type="SAM" id="MobiDB-lite"/>
    </source>
</evidence>
<dbReference type="STRING" id="765440.A0A0C3CQZ2"/>
<feature type="compositionally biased region" description="Basic residues" evidence="4">
    <location>
        <begin position="75"/>
        <end position="87"/>
    </location>
</feature>
<keyword evidence="3" id="KW-0175">Coiled coil</keyword>
<feature type="region of interest" description="Disordered" evidence="4">
    <location>
        <begin position="183"/>
        <end position="207"/>
    </location>
</feature>
<evidence type="ECO:0000256" key="2">
    <source>
        <dbReference type="ARBA" id="ARBA00022490"/>
    </source>
</evidence>
<organism evidence="5 6">
    <name type="scientific">Piloderma croceum (strain F 1598)</name>
    <dbReference type="NCBI Taxonomy" id="765440"/>
    <lineage>
        <taxon>Eukaryota</taxon>
        <taxon>Fungi</taxon>
        <taxon>Dikarya</taxon>
        <taxon>Basidiomycota</taxon>
        <taxon>Agaricomycotina</taxon>
        <taxon>Agaricomycetes</taxon>
        <taxon>Agaricomycetidae</taxon>
        <taxon>Atheliales</taxon>
        <taxon>Atheliaceae</taxon>
        <taxon>Piloderma</taxon>
    </lineage>
</organism>
<dbReference type="GO" id="GO:0005869">
    <property type="term" value="C:dynactin complex"/>
    <property type="evidence" value="ECO:0007669"/>
    <property type="project" value="InterPro"/>
</dbReference>
<proteinExistence type="predicted"/>
<dbReference type="GO" id="GO:0005737">
    <property type="term" value="C:cytoplasm"/>
    <property type="evidence" value="ECO:0007669"/>
    <property type="project" value="UniProtKB-SubCell"/>
</dbReference>
<feature type="region of interest" description="Disordered" evidence="4">
    <location>
        <begin position="1"/>
        <end position="143"/>
    </location>
</feature>
<dbReference type="InterPro" id="IPR028133">
    <property type="entry name" value="Dynamitin"/>
</dbReference>
<evidence type="ECO:0008006" key="7">
    <source>
        <dbReference type="Google" id="ProtNLM"/>
    </source>
</evidence>
<dbReference type="HOGENOM" id="CLU_033559_0_0_1"/>
<feature type="compositionally biased region" description="Low complexity" evidence="4">
    <location>
        <begin position="296"/>
        <end position="309"/>
    </location>
</feature>
<gene>
    <name evidence="5" type="ORF">PILCRDRAFT_195</name>
</gene>
<name>A0A0C3CQZ2_PILCF</name>
<dbReference type="PANTHER" id="PTHR15346">
    <property type="entry name" value="DYNACTIN SUBUNIT"/>
    <property type="match status" value="1"/>
</dbReference>
<reference evidence="5 6" key="1">
    <citation type="submission" date="2014-04" db="EMBL/GenBank/DDBJ databases">
        <authorList>
            <consortium name="DOE Joint Genome Institute"/>
            <person name="Kuo A."/>
            <person name="Tarkka M."/>
            <person name="Buscot F."/>
            <person name="Kohler A."/>
            <person name="Nagy L.G."/>
            <person name="Floudas D."/>
            <person name="Copeland A."/>
            <person name="Barry K.W."/>
            <person name="Cichocki N."/>
            <person name="Veneault-Fourrey C."/>
            <person name="LaButti K."/>
            <person name="Lindquist E.A."/>
            <person name="Lipzen A."/>
            <person name="Lundell T."/>
            <person name="Morin E."/>
            <person name="Murat C."/>
            <person name="Sun H."/>
            <person name="Tunlid A."/>
            <person name="Henrissat B."/>
            <person name="Grigoriev I.V."/>
            <person name="Hibbett D.S."/>
            <person name="Martin F."/>
            <person name="Nordberg H.P."/>
            <person name="Cantor M.N."/>
            <person name="Hua S.X."/>
        </authorList>
    </citation>
    <scope>NUCLEOTIDE SEQUENCE [LARGE SCALE GENOMIC DNA]</scope>
    <source>
        <strain evidence="5 6">F 1598</strain>
    </source>
</reference>
<dbReference type="AlphaFoldDB" id="A0A0C3CQZ2"/>
<keyword evidence="2" id="KW-0963">Cytoplasm</keyword>
<feature type="region of interest" description="Disordered" evidence="4">
    <location>
        <begin position="283"/>
        <end position="309"/>
    </location>
</feature>
<feature type="coiled-coil region" evidence="3">
    <location>
        <begin position="339"/>
        <end position="380"/>
    </location>
</feature>
<dbReference type="OrthoDB" id="4977at2759"/>
<evidence type="ECO:0000313" key="5">
    <source>
        <dbReference type="EMBL" id="KIM92067.1"/>
    </source>
</evidence>
<sequence length="411" mass="45434">MSANKYSNLPYIDTAPDIYETDDVFPSSHAKDGDSSDEEAALPTRSTKDRNGAGISSKEELDSSNLIGTEEASKRFKKAERKYRSRPHYAYPPSPDSPTSPTTHRPVPLSQRLRALQNELAALETELADPSNPLLAKEREQDNVDPGELIRGLVDVRGRLEKISKGKEGRGRLVNVVLGNEEDEHRRKADGVQKDGEGKKKDHEKGKIPDVRSVVEMDRRVGELEKLVGSSSTALDEISPLPPPLLPLITRLNTQLTLLTQPRHVDSISRRLKLLLTDLDRTSASQQHASHHRRQNSQSSSAAAPPANSAVQEQLLPLLTRLGPSLPQIPHILTRLRTLSSLHTAAAEFQGTLEGLEEEQKKMREALEELNGAVKTVERSLDENQGLVKGNVGGLEERIDGLLRRLEVLSR</sequence>
<accession>A0A0C3CQZ2</accession>
<evidence type="ECO:0000313" key="6">
    <source>
        <dbReference type="Proteomes" id="UP000054166"/>
    </source>
</evidence>
<evidence type="ECO:0000256" key="3">
    <source>
        <dbReference type="SAM" id="Coils"/>
    </source>
</evidence>
<comment type="subcellular location">
    <subcellularLocation>
        <location evidence="1">Cytoplasm</location>
    </subcellularLocation>
</comment>
<dbReference type="EMBL" id="KN832970">
    <property type="protein sequence ID" value="KIM92067.1"/>
    <property type="molecule type" value="Genomic_DNA"/>
</dbReference>
<reference evidence="6" key="2">
    <citation type="submission" date="2015-01" db="EMBL/GenBank/DDBJ databases">
        <title>Evolutionary Origins and Diversification of the Mycorrhizal Mutualists.</title>
        <authorList>
            <consortium name="DOE Joint Genome Institute"/>
            <consortium name="Mycorrhizal Genomics Consortium"/>
            <person name="Kohler A."/>
            <person name="Kuo A."/>
            <person name="Nagy L.G."/>
            <person name="Floudas D."/>
            <person name="Copeland A."/>
            <person name="Barry K.W."/>
            <person name="Cichocki N."/>
            <person name="Veneault-Fourrey C."/>
            <person name="LaButti K."/>
            <person name="Lindquist E.A."/>
            <person name="Lipzen A."/>
            <person name="Lundell T."/>
            <person name="Morin E."/>
            <person name="Murat C."/>
            <person name="Riley R."/>
            <person name="Ohm R."/>
            <person name="Sun H."/>
            <person name="Tunlid A."/>
            <person name="Henrissat B."/>
            <person name="Grigoriev I.V."/>
            <person name="Hibbett D.S."/>
            <person name="Martin F."/>
        </authorList>
    </citation>
    <scope>NUCLEOTIDE SEQUENCE [LARGE SCALE GENOMIC DNA]</scope>
    <source>
        <strain evidence="6">F 1598</strain>
    </source>
</reference>
<evidence type="ECO:0000256" key="1">
    <source>
        <dbReference type="ARBA" id="ARBA00004496"/>
    </source>
</evidence>
<keyword evidence="6" id="KW-1185">Reference proteome</keyword>
<dbReference type="InParanoid" id="A0A0C3CQZ2"/>
<feature type="compositionally biased region" description="Basic and acidic residues" evidence="4">
    <location>
        <begin position="46"/>
        <end position="61"/>
    </location>
</feature>
<protein>
    <recommendedName>
        <fullName evidence="7">Dynamitin</fullName>
    </recommendedName>
</protein>
<dbReference type="GO" id="GO:0007017">
    <property type="term" value="P:microtubule-based process"/>
    <property type="evidence" value="ECO:0007669"/>
    <property type="project" value="InterPro"/>
</dbReference>